<comment type="similarity">
    <text evidence="1">Belongs to the type-I restriction system S methylase family.</text>
</comment>
<dbReference type="GO" id="GO:0016787">
    <property type="term" value="F:hydrolase activity"/>
    <property type="evidence" value="ECO:0007669"/>
    <property type="project" value="UniProtKB-KW"/>
</dbReference>
<dbReference type="Proteomes" id="UP000679575">
    <property type="component" value="Chromosome"/>
</dbReference>
<dbReference type="Gene3D" id="3.90.220.20">
    <property type="entry name" value="DNA methylase specificity domains"/>
    <property type="match status" value="2"/>
</dbReference>
<accession>A0ABX7YR15</accession>
<evidence type="ECO:0000256" key="1">
    <source>
        <dbReference type="ARBA" id="ARBA00010923"/>
    </source>
</evidence>
<dbReference type="PANTHER" id="PTHR43140">
    <property type="entry name" value="TYPE-1 RESTRICTION ENZYME ECOKI SPECIFICITY PROTEIN"/>
    <property type="match status" value="1"/>
</dbReference>
<evidence type="ECO:0000313" key="6">
    <source>
        <dbReference type="Proteomes" id="UP000679575"/>
    </source>
</evidence>
<dbReference type="InterPro" id="IPR044946">
    <property type="entry name" value="Restrct_endonuc_typeI_TRD_sf"/>
</dbReference>
<evidence type="ECO:0000256" key="2">
    <source>
        <dbReference type="ARBA" id="ARBA00022747"/>
    </source>
</evidence>
<dbReference type="InterPro" id="IPR051212">
    <property type="entry name" value="Type-I_RE_S_subunit"/>
</dbReference>
<sequence length="593" mass="66386">MSVESLITQHIDIWTSAVQTKSTAGRGTSSKLDLYGIKKLRELILELAVRGKLVPQDPNDEPASVLLERIAEEKKQLIKDKKIKKTKKLPDIVTEEQLFQLPLGWQYIRLGECVSIIRGITFPASAKNLEPSDGLIACLRTANVQQEIDWDDLIYVDSSYVKRNDQFLSIGDIVMSMANSRELVGKVSYTYSIPADNGATFGGFLSVIRPYKLNSAFLMLIFRTPHVREQLIGSASQTTNIANISLEKLNPLVISIPPLEEQHRIVAKVDELMKLCDQLEQQTEASITAHQVLFETLLATLTNSADAEELIENWQRISAHFDTLFTTEESIDQLKQTILQLAVMGKLVPQNPADEPASELLKRIAKEKAQLVKDGKIKKQKALPPINDDEKPFELPNGWEWCSLGQLVNIRGGKRLPKGQALTTTPTPFVYIRVSDMKDGTISTADLHYLSKDTQEQIKNYIITSDDIYMTIVGATIGKCGLVPVELSGMNLTENAARLSPFLNLDKSYLYQFLSSKFAQEQFIDKTKQVGVQKMALNRLSSTKVPLPPLNQHKLIVAKLSDLLAFCEQLQQRLIESKKTQLSLTDAIIEQVI</sequence>
<dbReference type="SUPFAM" id="SSF116734">
    <property type="entry name" value="DNA methylase specificity domain"/>
    <property type="match status" value="2"/>
</dbReference>
<feature type="domain" description="Type I restriction modification DNA specificity" evidence="4">
    <location>
        <begin position="396"/>
        <end position="575"/>
    </location>
</feature>
<keyword evidence="6" id="KW-1185">Reference proteome</keyword>
<keyword evidence="5" id="KW-0378">Hydrolase</keyword>
<reference evidence="5 6" key="1">
    <citation type="submission" date="2021-04" db="EMBL/GenBank/DDBJ databases">
        <title>Novel species identification of genus Shewanella.</title>
        <authorList>
            <person name="Liu G."/>
        </authorList>
    </citation>
    <scope>NUCLEOTIDE SEQUENCE [LARGE SCALE GENOMIC DNA]</scope>
    <source>
        <strain evidence="5 6">FJAT-54481</strain>
    </source>
</reference>
<dbReference type="RefSeq" id="WP_212593842.1">
    <property type="nucleotide sequence ID" value="NZ_CP073587.1"/>
</dbReference>
<evidence type="ECO:0000313" key="5">
    <source>
        <dbReference type="EMBL" id="QUN04789.1"/>
    </source>
</evidence>
<dbReference type="EC" id="3.1.21.-" evidence="5"/>
<feature type="domain" description="Type I restriction modification DNA specificity" evidence="4">
    <location>
        <begin position="102"/>
        <end position="288"/>
    </location>
</feature>
<dbReference type="EMBL" id="CP073587">
    <property type="protein sequence ID" value="QUN04789.1"/>
    <property type="molecule type" value="Genomic_DNA"/>
</dbReference>
<keyword evidence="5" id="KW-0540">Nuclease</keyword>
<organism evidence="5 6">
    <name type="scientific">Shewanella yunxiaonensis</name>
    <dbReference type="NCBI Taxonomy" id="2829809"/>
    <lineage>
        <taxon>Bacteria</taxon>
        <taxon>Pseudomonadati</taxon>
        <taxon>Pseudomonadota</taxon>
        <taxon>Gammaproteobacteria</taxon>
        <taxon>Alteromonadales</taxon>
        <taxon>Shewanellaceae</taxon>
        <taxon>Shewanella</taxon>
    </lineage>
</organism>
<proteinExistence type="inferred from homology"/>
<evidence type="ECO:0000259" key="4">
    <source>
        <dbReference type="Pfam" id="PF01420"/>
    </source>
</evidence>
<dbReference type="InterPro" id="IPR000055">
    <property type="entry name" value="Restrct_endonuc_typeI_TRD"/>
</dbReference>
<keyword evidence="2" id="KW-0680">Restriction system</keyword>
<keyword evidence="3" id="KW-0238">DNA-binding</keyword>
<gene>
    <name evidence="5" type="ORF">KDN34_11065</name>
</gene>
<dbReference type="GO" id="GO:0004519">
    <property type="term" value="F:endonuclease activity"/>
    <property type="evidence" value="ECO:0007669"/>
    <property type="project" value="UniProtKB-KW"/>
</dbReference>
<dbReference type="Pfam" id="PF01420">
    <property type="entry name" value="Methylase_S"/>
    <property type="match status" value="2"/>
</dbReference>
<dbReference type="PANTHER" id="PTHR43140:SF1">
    <property type="entry name" value="TYPE I RESTRICTION ENZYME ECOKI SPECIFICITY SUBUNIT"/>
    <property type="match status" value="1"/>
</dbReference>
<name>A0ABX7YR15_9GAMM</name>
<dbReference type="CDD" id="cd17256">
    <property type="entry name" value="RMtype1_S_EcoJA65PI-TRD1-CR1_like"/>
    <property type="match status" value="1"/>
</dbReference>
<protein>
    <submittedName>
        <fullName evidence="5">Restriction endonuclease subunit S</fullName>
        <ecNumber evidence="5">3.1.21.-</ecNumber>
    </submittedName>
</protein>
<dbReference type="CDD" id="cd17252">
    <property type="entry name" value="RMtype1_S_EcoKI-TRD1-CR1_like"/>
    <property type="match status" value="1"/>
</dbReference>
<evidence type="ECO:0000256" key="3">
    <source>
        <dbReference type="ARBA" id="ARBA00023125"/>
    </source>
</evidence>
<keyword evidence="5" id="KW-0255">Endonuclease</keyword>